<organism evidence="1 2">
    <name type="scientific">Flagellimonas algicola</name>
    <dbReference type="NCBI Taxonomy" id="2583815"/>
    <lineage>
        <taxon>Bacteria</taxon>
        <taxon>Pseudomonadati</taxon>
        <taxon>Bacteroidota</taxon>
        <taxon>Flavobacteriia</taxon>
        <taxon>Flavobacteriales</taxon>
        <taxon>Flavobacteriaceae</taxon>
        <taxon>Flagellimonas</taxon>
    </lineage>
</organism>
<evidence type="ECO:0000313" key="1">
    <source>
        <dbReference type="EMBL" id="TMU55535.1"/>
    </source>
</evidence>
<dbReference type="EMBL" id="VCNI01000002">
    <property type="protein sequence ID" value="TMU55535.1"/>
    <property type="molecule type" value="Genomic_DNA"/>
</dbReference>
<comment type="caution">
    <text evidence="1">The sequence shown here is derived from an EMBL/GenBank/DDBJ whole genome shotgun (WGS) entry which is preliminary data.</text>
</comment>
<gene>
    <name evidence="1" type="ORF">FGG15_15320</name>
</gene>
<accession>A0ABY2WLR3</accession>
<sequence length="127" mass="14956">MRRIFYMLSISILLLACKKSMEYGNVEAFNNYEFIDFQSVVKNPNEFYKDTIKIKGQIVMSSHNVSITDGSSWIWIDSFGPAYADDSTYHDLHMKNVEILGVFDFREKGFMDSYEGKFTELFYIKMY</sequence>
<keyword evidence="2" id="KW-1185">Reference proteome</keyword>
<protein>
    <recommendedName>
        <fullName evidence="3">Lipoprotein</fullName>
    </recommendedName>
</protein>
<evidence type="ECO:0008006" key="3">
    <source>
        <dbReference type="Google" id="ProtNLM"/>
    </source>
</evidence>
<reference evidence="1 2" key="1">
    <citation type="submission" date="2019-05" db="EMBL/GenBank/DDBJ databases">
        <title>Flagellimonas sp. AsT0115, sp. nov., isolated from a marine red algae, Asparagopsis taxiformis.</title>
        <authorList>
            <person name="Kim J."/>
            <person name="Jeong S.E."/>
            <person name="Jeon C.O."/>
        </authorList>
    </citation>
    <scope>NUCLEOTIDE SEQUENCE [LARGE SCALE GENOMIC DNA]</scope>
    <source>
        <strain evidence="1 2">AsT0115</strain>
    </source>
</reference>
<proteinExistence type="predicted"/>
<dbReference type="Proteomes" id="UP000751614">
    <property type="component" value="Unassembled WGS sequence"/>
</dbReference>
<name>A0ABY2WLR3_9FLAO</name>
<dbReference type="PROSITE" id="PS51257">
    <property type="entry name" value="PROKAR_LIPOPROTEIN"/>
    <property type="match status" value="1"/>
</dbReference>
<evidence type="ECO:0000313" key="2">
    <source>
        <dbReference type="Proteomes" id="UP000751614"/>
    </source>
</evidence>